<name>A0AA38VTZ7_9PEZI</name>
<keyword evidence="1" id="KW-0812">Transmembrane</keyword>
<keyword evidence="3" id="KW-1185">Reference proteome</keyword>
<dbReference type="PANTHER" id="PTHR35896:SF3">
    <property type="entry name" value="MAJOR FACILITATOR SUPERFAMILY TRANSPORTER"/>
    <property type="match status" value="1"/>
</dbReference>
<protein>
    <submittedName>
        <fullName evidence="2">Uncharacterized protein</fullName>
    </submittedName>
</protein>
<feature type="transmembrane region" description="Helical" evidence="1">
    <location>
        <begin position="36"/>
        <end position="57"/>
    </location>
</feature>
<keyword evidence="1" id="KW-1133">Transmembrane helix</keyword>
<keyword evidence="1" id="KW-0472">Membrane</keyword>
<comment type="caution">
    <text evidence="2">The sequence shown here is derived from an EMBL/GenBank/DDBJ whole genome shotgun (WGS) entry which is preliminary data.</text>
</comment>
<proteinExistence type="predicted"/>
<dbReference type="PANTHER" id="PTHR35896">
    <property type="entry name" value="IG-LIKE DOMAIN-CONTAINING PROTEIN"/>
    <property type="match status" value="1"/>
</dbReference>
<gene>
    <name evidence="2" type="ORF">NKR19_g5104</name>
</gene>
<evidence type="ECO:0000313" key="3">
    <source>
        <dbReference type="Proteomes" id="UP001174691"/>
    </source>
</evidence>
<evidence type="ECO:0000313" key="2">
    <source>
        <dbReference type="EMBL" id="KAJ9150961.1"/>
    </source>
</evidence>
<accession>A0AA38VTZ7</accession>
<dbReference type="InterPro" id="IPR053008">
    <property type="entry name" value="Phomopsin_biosynth_assoc"/>
</dbReference>
<dbReference type="Proteomes" id="UP001174691">
    <property type="component" value="Unassembled WGS sequence"/>
</dbReference>
<evidence type="ECO:0000256" key="1">
    <source>
        <dbReference type="SAM" id="Phobius"/>
    </source>
</evidence>
<dbReference type="AlphaFoldDB" id="A0AA38VTZ7"/>
<reference evidence="2" key="1">
    <citation type="submission" date="2022-07" db="EMBL/GenBank/DDBJ databases">
        <title>Fungi with potential for degradation of polypropylene.</title>
        <authorList>
            <person name="Gostincar C."/>
        </authorList>
    </citation>
    <scope>NUCLEOTIDE SEQUENCE</scope>
    <source>
        <strain evidence="2">EXF-13287</strain>
    </source>
</reference>
<organism evidence="2 3">
    <name type="scientific">Coniochaeta hoffmannii</name>
    <dbReference type="NCBI Taxonomy" id="91930"/>
    <lineage>
        <taxon>Eukaryota</taxon>
        <taxon>Fungi</taxon>
        <taxon>Dikarya</taxon>
        <taxon>Ascomycota</taxon>
        <taxon>Pezizomycotina</taxon>
        <taxon>Sordariomycetes</taxon>
        <taxon>Sordariomycetidae</taxon>
        <taxon>Coniochaetales</taxon>
        <taxon>Coniochaetaceae</taxon>
        <taxon>Coniochaeta</taxon>
    </lineage>
</organism>
<sequence length="216" mass="24997">MKDDIKYEALSADASSDTGDDTLRQLKSKSKRRKHFNVLSFSTGCLATIIVVAIALVTRRTIFAPKTAEQLEAEDWNYCGRSVEAAKARGCIMEPMFYGFLPPQCVYPELTKQFPIFEDRPYYSDENMTQLVTLEELWNGKHSVVYTSKYHDEHCLYQWRKLHYAMTHRMEYLDNKTMSIGHATHCANSLTEKCEGETGNRNYIVLGFFKCRKTAW</sequence>
<dbReference type="EMBL" id="JANBVN010000068">
    <property type="protein sequence ID" value="KAJ9150961.1"/>
    <property type="molecule type" value="Genomic_DNA"/>
</dbReference>